<dbReference type="Pfam" id="PF00754">
    <property type="entry name" value="F5_F8_type_C"/>
    <property type="match status" value="1"/>
</dbReference>
<accession>A0A1I6NYN6</accession>
<dbReference type="Gene3D" id="2.60.120.260">
    <property type="entry name" value="Galactose-binding domain-like"/>
    <property type="match status" value="1"/>
</dbReference>
<sequence>MLMVALWGCSSPETESNNPDENVKDPETELPDNGQEPDLGNYISDYEHNLNVVYLVPSDIDPLDNYHERISGIMTFMQKWYKDEMTRYGINDKTFGLLKSEKDPSYVKVILVNGNHGQEYYPYEGGGGKAGEEIKEYFSENPGESSGAHSIVFLPSREGDNGWDAGGVPFYGIGKWCYALDYTNFDMKYWQDGSQQGNSLWIGGTIHELGHALNLPHNKHQATDNWTSMMSLGNHEFNDNPDGVHLTFASALILNNNQVMNKVGSMPFYEQTPSLNPISIRLFADAEKLYFRAKFETDIPVNGFIAYNDPKTSSSDADYNAVTWASRNIINGDSISLDMPLSGIDGDFRQYPFDLRLRFLHENGNFSVWNYSYEFVDGKPDIDVELKEVTTLSKDNWEIVQVSSEELNGEGSENGAAKYLIDGDSNTFWHSQWQGAQPGYPHNFTIDLGTVEVVKGFLFNQRSNKFNGRVKDIEIEISDDAVNWTKIQSGTVGSSTVETLDLNESQSFRYFKINILTGHDNGSGEDIFFTHLAEISAY</sequence>
<reference evidence="3 4" key="1">
    <citation type="submission" date="2016-10" db="EMBL/GenBank/DDBJ databases">
        <authorList>
            <person name="de Groot N.N."/>
        </authorList>
    </citation>
    <scope>NUCLEOTIDE SEQUENCE [LARGE SCALE GENOMIC DNA]</scope>
    <source>
        <strain evidence="3 4">CGMCC 1.6114</strain>
    </source>
</reference>
<evidence type="ECO:0000313" key="4">
    <source>
        <dbReference type="Proteomes" id="UP000183209"/>
    </source>
</evidence>
<dbReference type="SUPFAM" id="SSF49785">
    <property type="entry name" value="Galactose-binding domain-like"/>
    <property type="match status" value="1"/>
</dbReference>
<evidence type="ECO:0000259" key="2">
    <source>
        <dbReference type="PROSITE" id="PS50022"/>
    </source>
</evidence>
<protein>
    <submittedName>
        <fullName evidence="3">F5/8 type C domain-containing protein</fullName>
    </submittedName>
</protein>
<dbReference type="InterPro" id="IPR000421">
    <property type="entry name" value="FA58C"/>
</dbReference>
<evidence type="ECO:0000313" key="3">
    <source>
        <dbReference type="EMBL" id="SFS32968.1"/>
    </source>
</evidence>
<name>A0A1I6NYN6_9FLAO</name>
<feature type="domain" description="F5/8 type C" evidence="2">
    <location>
        <begin position="387"/>
        <end position="513"/>
    </location>
</feature>
<dbReference type="AlphaFoldDB" id="A0A1I6NYN6"/>
<organism evidence="3 4">
    <name type="scientific">Zhouia amylolytica</name>
    <dbReference type="NCBI Taxonomy" id="376730"/>
    <lineage>
        <taxon>Bacteria</taxon>
        <taxon>Pseudomonadati</taxon>
        <taxon>Bacteroidota</taxon>
        <taxon>Flavobacteriia</taxon>
        <taxon>Flavobacteriales</taxon>
        <taxon>Flavobacteriaceae</taxon>
        <taxon>Zhouia</taxon>
    </lineage>
</organism>
<proteinExistence type="predicted"/>
<feature type="region of interest" description="Disordered" evidence="1">
    <location>
        <begin position="7"/>
        <end position="37"/>
    </location>
</feature>
<dbReference type="PROSITE" id="PS50022">
    <property type="entry name" value="FA58C_3"/>
    <property type="match status" value="1"/>
</dbReference>
<feature type="compositionally biased region" description="Polar residues" evidence="1">
    <location>
        <begin position="11"/>
        <end position="20"/>
    </location>
</feature>
<evidence type="ECO:0000256" key="1">
    <source>
        <dbReference type="SAM" id="MobiDB-lite"/>
    </source>
</evidence>
<dbReference type="EMBL" id="FPAG01000001">
    <property type="protein sequence ID" value="SFS32968.1"/>
    <property type="molecule type" value="Genomic_DNA"/>
</dbReference>
<dbReference type="Proteomes" id="UP000183209">
    <property type="component" value="Unassembled WGS sequence"/>
</dbReference>
<dbReference type="InterPro" id="IPR008979">
    <property type="entry name" value="Galactose-bd-like_sf"/>
</dbReference>
<gene>
    <name evidence="3" type="ORF">SAMN04487906_0016</name>
</gene>